<name>A0A2S6ZKD4_9XANT</name>
<organism evidence="1 2">
    <name type="scientific">Xanthomonas theicola</name>
    <dbReference type="NCBI Taxonomy" id="56464"/>
    <lineage>
        <taxon>Bacteria</taxon>
        <taxon>Pseudomonadati</taxon>
        <taxon>Pseudomonadota</taxon>
        <taxon>Gammaproteobacteria</taxon>
        <taxon>Lysobacterales</taxon>
        <taxon>Lysobacteraceae</taxon>
        <taxon>Xanthomonas</taxon>
    </lineage>
</organism>
<comment type="caution">
    <text evidence="1">The sequence shown here is derived from an EMBL/GenBank/DDBJ whole genome shotgun (WGS) entry which is preliminary data.</text>
</comment>
<dbReference type="RefSeq" id="WP_128419090.1">
    <property type="nucleotide sequence ID" value="NZ_CP049017.1"/>
</dbReference>
<gene>
    <name evidence="1" type="ORF">XthCFBP4691_03175</name>
</gene>
<dbReference type="AlphaFoldDB" id="A0A2S6ZKD4"/>
<sequence length="73" mass="8164">MYRPQSGARLRDGRWAIPEQVRPLLRAPPRANLGVGLLNVHGLLHNGEAFAAGSQPRRFLHLALSKCDPPYPW</sequence>
<keyword evidence="2" id="KW-1185">Reference proteome</keyword>
<evidence type="ECO:0000313" key="1">
    <source>
        <dbReference type="EMBL" id="PPT92656.1"/>
    </source>
</evidence>
<protein>
    <submittedName>
        <fullName evidence="1">Uncharacterized protein</fullName>
    </submittedName>
</protein>
<reference evidence="1 2" key="1">
    <citation type="submission" date="2016-08" db="EMBL/GenBank/DDBJ databases">
        <title>Evolution of the type three secretion system and type three effector repertoires in Xanthomonas.</title>
        <authorList>
            <person name="Merda D."/>
            <person name="Briand M."/>
            <person name="Bosis E."/>
            <person name="Rousseau C."/>
            <person name="Portier P."/>
            <person name="Jacques M.-A."/>
            <person name="Fischer-Le Saux M."/>
        </authorList>
    </citation>
    <scope>NUCLEOTIDE SEQUENCE [LARGE SCALE GENOMIC DNA]</scope>
    <source>
        <strain evidence="1 2">CFBP 4691</strain>
    </source>
</reference>
<evidence type="ECO:0000313" key="2">
    <source>
        <dbReference type="Proteomes" id="UP000239898"/>
    </source>
</evidence>
<dbReference type="EMBL" id="MIGX01000007">
    <property type="protein sequence ID" value="PPT92656.1"/>
    <property type="molecule type" value="Genomic_DNA"/>
</dbReference>
<proteinExistence type="predicted"/>
<accession>A0A2S6ZKD4</accession>
<dbReference type="Proteomes" id="UP000239898">
    <property type="component" value="Unassembled WGS sequence"/>
</dbReference>